<evidence type="ECO:0000259" key="4">
    <source>
        <dbReference type="PROSITE" id="PS51025"/>
    </source>
</evidence>
<dbReference type="Proteomes" id="UP001212152">
    <property type="component" value="Unassembled WGS sequence"/>
</dbReference>
<comment type="caution">
    <text evidence="5">The sequence shown here is derived from an EMBL/GenBank/DDBJ whole genome shotgun (WGS) entry which is preliminary data.</text>
</comment>
<feature type="coiled-coil region" evidence="2">
    <location>
        <begin position="140"/>
        <end position="174"/>
    </location>
</feature>
<dbReference type="PANTHER" id="PTHR23148:SF0">
    <property type="entry name" value="SERINE_ARGININE REPETITIVE MATRIX PROTEIN 1"/>
    <property type="match status" value="1"/>
</dbReference>
<evidence type="ECO:0000313" key="5">
    <source>
        <dbReference type="EMBL" id="KAJ3181704.1"/>
    </source>
</evidence>
<dbReference type="GO" id="GO:0003723">
    <property type="term" value="F:RNA binding"/>
    <property type="evidence" value="ECO:0007669"/>
    <property type="project" value="TreeGrafter"/>
</dbReference>
<dbReference type="Pfam" id="PF01480">
    <property type="entry name" value="PWI"/>
    <property type="match status" value="1"/>
</dbReference>
<evidence type="ECO:0000313" key="6">
    <source>
        <dbReference type="Proteomes" id="UP001212152"/>
    </source>
</evidence>
<dbReference type="Gene3D" id="1.20.1390.10">
    <property type="entry name" value="PWI domain"/>
    <property type="match status" value="1"/>
</dbReference>
<sequence length="331" mass="36186">MQANGSYILKSHCRQGTSAEQDQRFGDKQKKLLKSMKFPKIFDKKVDVKKVNMTVIRPWVTARIVEMVGFEDDVLIEFVFNLLEADKVDPRTMQIEISGFLEGNAPTFMKDLWGLLASAQSTIGGIPQQFLDQKKAEIIKKRAEDEEIRLKLEAQQAKEATERAERQAALMIERAEAAMSALSMTEIGARIGGTMTAAATIIIVRIQGDCQEMPASVIARRNGIATEIGLAMNGVGQIEHELRQVRRVIQVIVASSGSYTSDTGSYTGSSMSDSHTGSGTDSGSDSGRSRSPPQRRPHARAVERSGTRKVSSASERSRPTASSNTPAPRNA</sequence>
<dbReference type="GO" id="GO:0005681">
    <property type="term" value="C:spliceosomal complex"/>
    <property type="evidence" value="ECO:0007669"/>
    <property type="project" value="TreeGrafter"/>
</dbReference>
<dbReference type="GO" id="GO:0006397">
    <property type="term" value="P:mRNA processing"/>
    <property type="evidence" value="ECO:0007669"/>
    <property type="project" value="UniProtKB-KW"/>
</dbReference>
<evidence type="ECO:0000256" key="1">
    <source>
        <dbReference type="ARBA" id="ARBA00022664"/>
    </source>
</evidence>
<dbReference type="AlphaFoldDB" id="A0AAD5TN43"/>
<feature type="domain" description="PWI" evidence="4">
    <location>
        <begin position="35"/>
        <end position="133"/>
    </location>
</feature>
<dbReference type="SUPFAM" id="SSF101233">
    <property type="entry name" value="PWI domain"/>
    <property type="match status" value="1"/>
</dbReference>
<dbReference type="InterPro" id="IPR036483">
    <property type="entry name" value="PWI_dom_sf"/>
</dbReference>
<dbReference type="PROSITE" id="PS51025">
    <property type="entry name" value="PWI"/>
    <property type="match status" value="1"/>
</dbReference>
<feature type="compositionally biased region" description="Low complexity" evidence="3">
    <location>
        <begin position="259"/>
        <end position="291"/>
    </location>
</feature>
<gene>
    <name evidence="5" type="primary">SRRM1</name>
    <name evidence="5" type="ORF">HDU87_000722</name>
</gene>
<evidence type="ECO:0000256" key="3">
    <source>
        <dbReference type="SAM" id="MobiDB-lite"/>
    </source>
</evidence>
<protein>
    <submittedName>
        <fullName evidence="5">Serine/arginine repetitive matrix protein 1</fullName>
    </submittedName>
</protein>
<dbReference type="SMART" id="SM00311">
    <property type="entry name" value="PWI"/>
    <property type="match status" value="1"/>
</dbReference>
<dbReference type="GO" id="GO:0048024">
    <property type="term" value="P:regulation of mRNA splicing, via spliceosome"/>
    <property type="evidence" value="ECO:0007669"/>
    <property type="project" value="TreeGrafter"/>
</dbReference>
<accession>A0AAD5TN43</accession>
<evidence type="ECO:0000256" key="2">
    <source>
        <dbReference type="SAM" id="Coils"/>
    </source>
</evidence>
<reference evidence="5" key="1">
    <citation type="submission" date="2020-05" db="EMBL/GenBank/DDBJ databases">
        <title>Phylogenomic resolution of chytrid fungi.</title>
        <authorList>
            <person name="Stajich J.E."/>
            <person name="Amses K."/>
            <person name="Simmons R."/>
            <person name="Seto K."/>
            <person name="Myers J."/>
            <person name="Bonds A."/>
            <person name="Quandt C.A."/>
            <person name="Barry K."/>
            <person name="Liu P."/>
            <person name="Grigoriev I."/>
            <person name="Longcore J.E."/>
            <person name="James T.Y."/>
        </authorList>
    </citation>
    <scope>NUCLEOTIDE SEQUENCE</scope>
    <source>
        <strain evidence="5">JEL0379</strain>
    </source>
</reference>
<organism evidence="5 6">
    <name type="scientific">Geranomyces variabilis</name>
    <dbReference type="NCBI Taxonomy" id="109894"/>
    <lineage>
        <taxon>Eukaryota</taxon>
        <taxon>Fungi</taxon>
        <taxon>Fungi incertae sedis</taxon>
        <taxon>Chytridiomycota</taxon>
        <taxon>Chytridiomycota incertae sedis</taxon>
        <taxon>Chytridiomycetes</taxon>
        <taxon>Spizellomycetales</taxon>
        <taxon>Powellomycetaceae</taxon>
        <taxon>Geranomyces</taxon>
    </lineage>
</organism>
<dbReference type="InterPro" id="IPR002483">
    <property type="entry name" value="PWI_dom"/>
</dbReference>
<name>A0AAD5TN43_9FUNG</name>
<keyword evidence="1" id="KW-0507">mRNA processing</keyword>
<dbReference type="PANTHER" id="PTHR23148">
    <property type="entry name" value="SERINE/ARGININE REGULATED NUCLEAR MATRIX PROTEIN"/>
    <property type="match status" value="1"/>
</dbReference>
<keyword evidence="2" id="KW-0175">Coiled coil</keyword>
<dbReference type="InterPro" id="IPR052225">
    <property type="entry name" value="Ser/Arg_repetitive_matrix"/>
</dbReference>
<feature type="region of interest" description="Disordered" evidence="3">
    <location>
        <begin position="259"/>
        <end position="331"/>
    </location>
</feature>
<keyword evidence="6" id="KW-1185">Reference proteome</keyword>
<proteinExistence type="predicted"/>
<feature type="compositionally biased region" description="Polar residues" evidence="3">
    <location>
        <begin position="308"/>
        <end position="331"/>
    </location>
</feature>
<dbReference type="EMBL" id="JADGJQ010000011">
    <property type="protein sequence ID" value="KAJ3181704.1"/>
    <property type="molecule type" value="Genomic_DNA"/>
</dbReference>